<comment type="similarity">
    <text evidence="2">Belongs to the amino acid-polyamine-organocation (APC) superfamily. Cationic amino acid transporter (CAT) (TC 2.A.3.3) family.</text>
</comment>
<gene>
    <name evidence="10" type="ORF">AARE701A_LOCUS3930</name>
</gene>
<keyword evidence="6 8" id="KW-0472">Membrane</keyword>
<proteinExistence type="inferred from homology"/>
<dbReference type="Pfam" id="PF13906">
    <property type="entry name" value="AA_permease_C"/>
    <property type="match status" value="1"/>
</dbReference>
<dbReference type="Gene3D" id="1.20.1740.10">
    <property type="entry name" value="Amino acid/polyamine transporter I"/>
    <property type="match status" value="1"/>
</dbReference>
<protein>
    <recommendedName>
        <fullName evidence="9">Cationic amino acid transporter C-terminal domain-containing protein</fullName>
    </recommendedName>
</protein>
<evidence type="ECO:0000256" key="5">
    <source>
        <dbReference type="ARBA" id="ARBA00022989"/>
    </source>
</evidence>
<reference evidence="10" key="1">
    <citation type="submission" date="2021-01" db="EMBL/GenBank/DDBJ databases">
        <authorList>
            <person name="Bezrukov I."/>
        </authorList>
    </citation>
    <scope>NUCLEOTIDE SEQUENCE</scope>
</reference>
<dbReference type="GO" id="GO:0015171">
    <property type="term" value="F:amino acid transmembrane transporter activity"/>
    <property type="evidence" value="ECO:0007669"/>
    <property type="project" value="TreeGrafter"/>
</dbReference>
<dbReference type="AlphaFoldDB" id="A0A8S1ZKB0"/>
<evidence type="ECO:0000256" key="2">
    <source>
        <dbReference type="ARBA" id="ARBA00008572"/>
    </source>
</evidence>
<keyword evidence="3" id="KW-0813">Transport</keyword>
<evidence type="ECO:0000256" key="3">
    <source>
        <dbReference type="ARBA" id="ARBA00022448"/>
    </source>
</evidence>
<feature type="transmembrane region" description="Helical" evidence="8">
    <location>
        <begin position="314"/>
        <end position="335"/>
    </location>
</feature>
<dbReference type="GO" id="GO:0016020">
    <property type="term" value="C:membrane"/>
    <property type="evidence" value="ECO:0007669"/>
    <property type="project" value="UniProtKB-SubCell"/>
</dbReference>
<feature type="transmembrane region" description="Helical" evidence="8">
    <location>
        <begin position="138"/>
        <end position="162"/>
    </location>
</feature>
<sequence>MCENKSQALIFGGEDGLPAISAHHQIPGLDVVVDPCAAILVFIVTGLLCMGIKESTFAQGIGTAVNVCVLLFVIVGGSYLCFKTGWPGYELPTGFFPFVVDGMFAGSATVFFAFIGFDSVASTAEEVKHPQRDLPIGIGLALLLCCSLYMMVSIVIVGLIPYYAMDPDTPISSAFASHDMQWAVYLITLGAVMALCSALQFNNFNGCPSPSDVNKRTQVPVKATVATGLCAATLAFFMDVSQLAGMVSVGTLLAFTMVAISVLILRYVPPDEQPLPSSLQERIDSVSFISGETTSSGHVGTSDSRVLSEENRRIVAGWSIMFTCIGAFLLSYAASTLSFPGLLRYSLCGVGGILLLVGLIALSSIDQDDARHTFGHSGGSRRSEAKGSAPQTGEARRSPLGSRSGTPGLKARLNSLCASDRKRSATWARVSVWLLIGVIVYVLYGRKHSSLANAVYVPTAHAEEIYREHEGSLA</sequence>
<feature type="transmembrane region" description="Helical" evidence="8">
    <location>
        <begin position="64"/>
        <end position="82"/>
    </location>
</feature>
<name>A0A8S1ZKB0_ARAAE</name>
<dbReference type="PANTHER" id="PTHR43243">
    <property type="entry name" value="INNER MEMBRANE TRANSPORTER YGJI-RELATED"/>
    <property type="match status" value="1"/>
</dbReference>
<evidence type="ECO:0000313" key="10">
    <source>
        <dbReference type="EMBL" id="CAE5960499.1"/>
    </source>
</evidence>
<keyword evidence="4 8" id="KW-0812">Transmembrane</keyword>
<feature type="transmembrane region" description="Helical" evidence="8">
    <location>
        <begin position="341"/>
        <end position="362"/>
    </location>
</feature>
<comment type="subcellular location">
    <subcellularLocation>
        <location evidence="1">Membrane</location>
        <topology evidence="1">Multi-pass membrane protein</topology>
    </subcellularLocation>
</comment>
<dbReference type="Proteomes" id="UP000682877">
    <property type="component" value="Chromosome 1"/>
</dbReference>
<evidence type="ECO:0000256" key="4">
    <source>
        <dbReference type="ARBA" id="ARBA00022692"/>
    </source>
</evidence>
<keyword evidence="11" id="KW-1185">Reference proteome</keyword>
<dbReference type="InterPro" id="IPR002293">
    <property type="entry name" value="AA/rel_permease1"/>
</dbReference>
<evidence type="ECO:0000259" key="9">
    <source>
        <dbReference type="Pfam" id="PF13906"/>
    </source>
</evidence>
<feature type="domain" description="Cationic amino acid transporter C-terminal" evidence="9">
    <location>
        <begin position="424"/>
        <end position="449"/>
    </location>
</feature>
<feature type="transmembrane region" description="Helical" evidence="8">
    <location>
        <begin position="94"/>
        <end position="117"/>
    </location>
</feature>
<feature type="transmembrane region" description="Helical" evidence="8">
    <location>
        <begin position="31"/>
        <end position="52"/>
    </location>
</feature>
<accession>A0A8S1ZKB0</accession>
<organism evidence="10 11">
    <name type="scientific">Arabidopsis arenosa</name>
    <name type="common">Sand rock-cress</name>
    <name type="synonym">Cardaminopsis arenosa</name>
    <dbReference type="NCBI Taxonomy" id="38785"/>
    <lineage>
        <taxon>Eukaryota</taxon>
        <taxon>Viridiplantae</taxon>
        <taxon>Streptophyta</taxon>
        <taxon>Embryophyta</taxon>
        <taxon>Tracheophyta</taxon>
        <taxon>Spermatophyta</taxon>
        <taxon>Magnoliopsida</taxon>
        <taxon>eudicotyledons</taxon>
        <taxon>Gunneridae</taxon>
        <taxon>Pentapetalae</taxon>
        <taxon>rosids</taxon>
        <taxon>malvids</taxon>
        <taxon>Brassicales</taxon>
        <taxon>Brassicaceae</taxon>
        <taxon>Camelineae</taxon>
        <taxon>Arabidopsis</taxon>
    </lineage>
</organism>
<evidence type="ECO:0000256" key="8">
    <source>
        <dbReference type="SAM" id="Phobius"/>
    </source>
</evidence>
<feature type="transmembrane region" description="Helical" evidence="8">
    <location>
        <begin position="243"/>
        <end position="265"/>
    </location>
</feature>
<dbReference type="PANTHER" id="PTHR43243:SF4">
    <property type="entry name" value="CATIONIC AMINO ACID TRANSPORTER 4"/>
    <property type="match status" value="1"/>
</dbReference>
<evidence type="ECO:0000256" key="6">
    <source>
        <dbReference type="ARBA" id="ARBA00023136"/>
    </source>
</evidence>
<dbReference type="EMBL" id="LR999451">
    <property type="protein sequence ID" value="CAE5960499.1"/>
    <property type="molecule type" value="Genomic_DNA"/>
</dbReference>
<dbReference type="InterPro" id="IPR029485">
    <property type="entry name" value="CAT_C"/>
</dbReference>
<feature type="transmembrane region" description="Helical" evidence="8">
    <location>
        <begin position="182"/>
        <end position="199"/>
    </location>
</feature>
<dbReference type="Pfam" id="PF13520">
    <property type="entry name" value="AA_permease_2"/>
    <property type="match status" value="1"/>
</dbReference>
<evidence type="ECO:0000313" key="11">
    <source>
        <dbReference type="Proteomes" id="UP000682877"/>
    </source>
</evidence>
<feature type="region of interest" description="Disordered" evidence="7">
    <location>
        <begin position="373"/>
        <end position="408"/>
    </location>
</feature>
<keyword evidence="5 8" id="KW-1133">Transmembrane helix</keyword>
<evidence type="ECO:0000256" key="1">
    <source>
        <dbReference type="ARBA" id="ARBA00004141"/>
    </source>
</evidence>
<feature type="transmembrane region" description="Helical" evidence="8">
    <location>
        <begin position="426"/>
        <end position="444"/>
    </location>
</feature>
<evidence type="ECO:0000256" key="7">
    <source>
        <dbReference type="SAM" id="MobiDB-lite"/>
    </source>
</evidence>
<feature type="transmembrane region" description="Helical" evidence="8">
    <location>
        <begin position="219"/>
        <end position="237"/>
    </location>
</feature>